<evidence type="ECO:0000313" key="17">
    <source>
        <dbReference type="Proteomes" id="UP001165780"/>
    </source>
</evidence>
<dbReference type="Pfam" id="PF02815">
    <property type="entry name" value="MIR"/>
    <property type="match status" value="1"/>
</dbReference>
<dbReference type="GO" id="GO:0004169">
    <property type="term" value="F:dolichyl-phosphate-mannose-protein mannosyltransferase activity"/>
    <property type="evidence" value="ECO:0007669"/>
    <property type="project" value="UniProtKB-UniRule"/>
</dbReference>
<keyword evidence="7" id="KW-0677">Repeat</keyword>
<comment type="similarity">
    <text evidence="3 14">Belongs to the glycosyltransferase 39 family.</text>
</comment>
<feature type="region of interest" description="Disordered" evidence="15">
    <location>
        <begin position="70"/>
        <end position="116"/>
    </location>
</feature>
<dbReference type="Pfam" id="PF02366">
    <property type="entry name" value="PMT"/>
    <property type="match status" value="2"/>
</dbReference>
<evidence type="ECO:0000256" key="1">
    <source>
        <dbReference type="ARBA" id="ARBA00004477"/>
    </source>
</evidence>
<evidence type="ECO:0000259" key="16">
    <source>
        <dbReference type="PROSITE" id="PS50919"/>
    </source>
</evidence>
<evidence type="ECO:0000256" key="9">
    <source>
        <dbReference type="ARBA" id="ARBA00022989"/>
    </source>
</evidence>
<keyword evidence="5 14" id="KW-0808">Transferase</keyword>
<dbReference type="InterPro" id="IPR027005">
    <property type="entry name" value="PMT-like"/>
</dbReference>
<evidence type="ECO:0000256" key="8">
    <source>
        <dbReference type="ARBA" id="ARBA00022824"/>
    </source>
</evidence>
<feature type="transmembrane region" description="Helical" evidence="14">
    <location>
        <begin position="610"/>
        <end position="629"/>
    </location>
</feature>
<dbReference type="RefSeq" id="XP_019282850.2">
    <property type="nucleotide sequence ID" value="XM_019427305.2"/>
</dbReference>
<evidence type="ECO:0000256" key="7">
    <source>
        <dbReference type="ARBA" id="ARBA00022737"/>
    </source>
</evidence>
<evidence type="ECO:0000256" key="12">
    <source>
        <dbReference type="ARBA" id="ARBA00045102"/>
    </source>
</evidence>
<dbReference type="EC" id="2.4.1.109" evidence="14"/>
<dbReference type="SMART" id="SM00472">
    <property type="entry name" value="MIR"/>
    <property type="match status" value="3"/>
</dbReference>
<comment type="function">
    <text evidence="13">Transfers mannosyl residues to the hydroxyl group of serine or threonine residues. Coexpression of both POMT1 and POMT2 is necessary for enzyme activity, expression of either POMT1 or POMT2 alone is insufficient. Essentially dedicated to O-mannosylation of alpha-DAG1 and few other proteins but not of cadherins and protocaherins.</text>
</comment>
<dbReference type="CTD" id="29954"/>
<feature type="domain" description="MIR" evidence="16">
    <location>
        <begin position="243"/>
        <end position="299"/>
    </location>
</feature>
<evidence type="ECO:0000256" key="5">
    <source>
        <dbReference type="ARBA" id="ARBA00022679"/>
    </source>
</evidence>
<reference evidence="18" key="1">
    <citation type="submission" date="2025-08" db="UniProtKB">
        <authorList>
            <consortium name="RefSeq"/>
        </authorList>
    </citation>
    <scope>IDENTIFICATION</scope>
    <source>
        <tissue evidence="18">Whole blood</tissue>
    </source>
</reference>
<dbReference type="Gene3D" id="2.80.10.50">
    <property type="match status" value="1"/>
</dbReference>
<dbReference type="InterPro" id="IPR016093">
    <property type="entry name" value="MIR_motif"/>
</dbReference>
<organism evidence="17 18">
    <name type="scientific">Panthera pardus</name>
    <name type="common">Leopard</name>
    <name type="synonym">Felis pardus</name>
    <dbReference type="NCBI Taxonomy" id="9691"/>
    <lineage>
        <taxon>Eukaryota</taxon>
        <taxon>Metazoa</taxon>
        <taxon>Chordata</taxon>
        <taxon>Craniata</taxon>
        <taxon>Vertebrata</taxon>
        <taxon>Euteleostomi</taxon>
        <taxon>Mammalia</taxon>
        <taxon>Eutheria</taxon>
        <taxon>Laurasiatheria</taxon>
        <taxon>Carnivora</taxon>
        <taxon>Feliformia</taxon>
        <taxon>Felidae</taxon>
        <taxon>Pantherinae</taxon>
        <taxon>Panthera</taxon>
    </lineage>
</organism>
<dbReference type="FunFam" id="2.80.10.50:FF:000026">
    <property type="entry name" value="Blast:Protein O-mannosyl-transferase 2"/>
    <property type="match status" value="1"/>
</dbReference>
<comment type="pathway">
    <text evidence="2 14">Protein modification; protein glycosylation.</text>
</comment>
<keyword evidence="4 14" id="KW-0328">Glycosyltransferase</keyword>
<dbReference type="GO" id="GO:0005789">
    <property type="term" value="C:endoplasmic reticulum membrane"/>
    <property type="evidence" value="ECO:0007669"/>
    <property type="project" value="UniProtKB-SubCell"/>
</dbReference>
<dbReference type="PANTHER" id="PTHR10050">
    <property type="entry name" value="DOLICHYL-PHOSPHATE-MANNOSE--PROTEIN MANNOSYLTRANSFERASE"/>
    <property type="match status" value="1"/>
</dbReference>
<sequence>MLCATSRLLAARTATALPAQPRGRGPGARCRRRELHFPGHPELDLDDFLTGRLARPSVPVGRRAILRRGRMPPAVGGGPAGSELRPRRGRCGPQTARVVGPDETAKPAARNPKRAGWGSRHFEAAGRWALLALVTLLSFATRFHRLEEPPHVCWDETHFGKMGSYYINRTFFFDVHPPLGKVTVGKHLTARILCLIVLPLTLYTATYAVHFMVLNKSGPGDGFFSSAFQARLSGNNLHNASIPEHLAYGSVITVKNLRMAIGYLHSHRHLYPEGIGARQQQVTTYLHKDYNNLWIIKKHNTNADPLDPSLPVEFVRHGDIIRLEHKETSRNLHSHYHEAPLTRKHYQVTGYGINGTGDSNDFWRIEVINRKFGNRIKVLRSRIRLIHLVTGCVLGSSGKVLPKWGWEQLEVTCTPYLKETLNSIWNVEDHINPKLPNISLDVLQPSFPEVLLESHMVMIRGNNGLKPKDNEFTSKPWHWPINYQGLRFSGINDTDFRVYLLGNPVVWWLNLLSIALYLLLGSIIAVAVQRGAHLPVEVEGLSQVLLRGGGQLLLGWILHYFPFFLMGRILYFHHYFPAMLFSSMLTGILWDTLLRLWAWSLASSSLARGLYVVGNLSLLLGTAYSFYLFHPLAYGMVGPLAQDPRSPMAGLRWLESWDF</sequence>
<dbReference type="AlphaFoldDB" id="A0A9V1EJE0"/>
<accession>A0A9V1EJE0</accession>
<evidence type="ECO:0000256" key="10">
    <source>
        <dbReference type="ARBA" id="ARBA00023136"/>
    </source>
</evidence>
<feature type="transmembrane region" description="Helical" evidence="14">
    <location>
        <begin position="549"/>
        <end position="572"/>
    </location>
</feature>
<evidence type="ECO:0000256" key="14">
    <source>
        <dbReference type="RuleBase" id="RU367007"/>
    </source>
</evidence>
<dbReference type="InterPro" id="IPR036300">
    <property type="entry name" value="MIR_dom_sf"/>
</dbReference>
<keyword evidence="6 14" id="KW-0812">Transmembrane</keyword>
<dbReference type="SUPFAM" id="SSF82109">
    <property type="entry name" value="MIR domain"/>
    <property type="match status" value="1"/>
</dbReference>
<name>A0A9V1EJE0_PANPR</name>
<feature type="transmembrane region" description="Helical" evidence="14">
    <location>
        <begin position="578"/>
        <end position="598"/>
    </location>
</feature>
<dbReference type="PROSITE" id="PS50919">
    <property type="entry name" value="MIR"/>
    <property type="match status" value="3"/>
</dbReference>
<comment type="catalytic activity">
    <reaction evidence="11 14">
        <text>a di-trans,poly-cis-dolichyl beta-D-mannosyl phosphate + L-threonyl-[protein] = 3-O-(alpha-D-mannosyl)-L-threonyl-[protein] + a di-trans,poly-cis-dolichyl phosphate + H(+)</text>
        <dbReference type="Rhea" id="RHEA:53396"/>
        <dbReference type="Rhea" id="RHEA-COMP:11060"/>
        <dbReference type="Rhea" id="RHEA-COMP:13547"/>
        <dbReference type="Rhea" id="RHEA-COMP:19498"/>
        <dbReference type="Rhea" id="RHEA-COMP:19501"/>
        <dbReference type="ChEBI" id="CHEBI:15378"/>
        <dbReference type="ChEBI" id="CHEBI:30013"/>
        <dbReference type="ChEBI" id="CHEBI:57683"/>
        <dbReference type="ChEBI" id="CHEBI:58211"/>
        <dbReference type="ChEBI" id="CHEBI:137323"/>
        <dbReference type="EC" id="2.4.1.109"/>
    </reaction>
</comment>
<dbReference type="PANTHER" id="PTHR10050:SF46">
    <property type="entry name" value="PROTEIN O-MANNOSYL-TRANSFERASE 2"/>
    <property type="match status" value="1"/>
</dbReference>
<comment type="subcellular location">
    <subcellularLocation>
        <location evidence="1 14">Endoplasmic reticulum membrane</location>
        <topology evidence="1 14">Multi-pass membrane protein</topology>
    </subcellularLocation>
</comment>
<keyword evidence="17" id="KW-1185">Reference proteome</keyword>
<evidence type="ECO:0000256" key="6">
    <source>
        <dbReference type="ARBA" id="ARBA00022692"/>
    </source>
</evidence>
<evidence type="ECO:0000256" key="11">
    <source>
        <dbReference type="ARBA" id="ARBA00045085"/>
    </source>
</evidence>
<keyword evidence="8 14" id="KW-0256">Endoplasmic reticulum</keyword>
<comment type="caution">
    <text evidence="14">Lacks conserved residue(s) required for the propagation of feature annotation.</text>
</comment>
<evidence type="ECO:0000313" key="18">
    <source>
        <dbReference type="RefSeq" id="XP_019282850.2"/>
    </source>
</evidence>
<feature type="transmembrane region" description="Helical" evidence="14">
    <location>
        <begin position="505"/>
        <end position="528"/>
    </location>
</feature>
<evidence type="ECO:0000256" key="4">
    <source>
        <dbReference type="ARBA" id="ARBA00022676"/>
    </source>
</evidence>
<dbReference type="InterPro" id="IPR003342">
    <property type="entry name" value="ArnT-like_N"/>
</dbReference>
<evidence type="ECO:0000256" key="2">
    <source>
        <dbReference type="ARBA" id="ARBA00004922"/>
    </source>
</evidence>
<evidence type="ECO:0000256" key="13">
    <source>
        <dbReference type="ARBA" id="ARBA00046005"/>
    </source>
</evidence>
<dbReference type="CDD" id="cd23282">
    <property type="entry name" value="beta-trefoil_MIR_POMT2"/>
    <property type="match status" value="1"/>
</dbReference>
<keyword evidence="10 14" id="KW-0472">Membrane</keyword>
<gene>
    <name evidence="18" type="primary">POMT2</name>
</gene>
<dbReference type="Pfam" id="PF16192">
    <property type="entry name" value="PMT_4TMC"/>
    <property type="match status" value="1"/>
</dbReference>
<evidence type="ECO:0000256" key="3">
    <source>
        <dbReference type="ARBA" id="ARBA00007222"/>
    </source>
</evidence>
<protein>
    <recommendedName>
        <fullName evidence="14">Dolichyl-phosphate-mannose--protein mannosyltransferase</fullName>
        <ecNumber evidence="14">2.4.1.109</ecNumber>
    </recommendedName>
</protein>
<comment type="catalytic activity">
    <reaction evidence="12 14">
        <text>a di-trans,poly-cis-dolichyl beta-D-mannosyl phosphate + L-seryl-[protein] = 3-O-(alpha-D-mannosyl)-L-seryl-[protein] + a di-trans,poly-cis-dolichyl phosphate + H(+)</text>
        <dbReference type="Rhea" id="RHEA:17377"/>
        <dbReference type="Rhea" id="RHEA-COMP:9863"/>
        <dbReference type="Rhea" id="RHEA-COMP:13546"/>
        <dbReference type="Rhea" id="RHEA-COMP:19498"/>
        <dbReference type="Rhea" id="RHEA-COMP:19501"/>
        <dbReference type="ChEBI" id="CHEBI:15378"/>
        <dbReference type="ChEBI" id="CHEBI:29999"/>
        <dbReference type="ChEBI" id="CHEBI:57683"/>
        <dbReference type="ChEBI" id="CHEBI:58211"/>
        <dbReference type="ChEBI" id="CHEBI:137321"/>
        <dbReference type="EC" id="2.4.1.109"/>
    </reaction>
</comment>
<feature type="domain" description="MIR" evidence="16">
    <location>
        <begin position="312"/>
        <end position="368"/>
    </location>
</feature>
<dbReference type="InterPro" id="IPR032421">
    <property type="entry name" value="PMT_4TMC"/>
</dbReference>
<proteinExistence type="inferred from homology"/>
<dbReference type="Proteomes" id="UP001165780">
    <property type="component" value="Unplaced"/>
</dbReference>
<comment type="function">
    <text evidence="14">Transfers mannose from Dol-P-mannose to Ser or Thr residues on proteins.</text>
</comment>
<feature type="domain" description="MIR" evidence="16">
    <location>
        <begin position="373"/>
        <end position="430"/>
    </location>
</feature>
<keyword evidence="9 14" id="KW-1133">Transmembrane helix</keyword>
<dbReference type="GeneID" id="109253893"/>
<evidence type="ECO:0000256" key="15">
    <source>
        <dbReference type="SAM" id="MobiDB-lite"/>
    </source>
</evidence>